<feature type="domain" description="Response regulatory" evidence="10">
    <location>
        <begin position="553"/>
        <end position="665"/>
    </location>
</feature>
<dbReference type="PROSITE" id="PS50113">
    <property type="entry name" value="PAC"/>
    <property type="match status" value="1"/>
</dbReference>
<dbReference type="RefSeq" id="WP_197446400.1">
    <property type="nucleotide sequence ID" value="NZ_CP036426.1"/>
</dbReference>
<gene>
    <name evidence="12" type="primary">luxQ_8</name>
    <name evidence="12" type="ORF">ElP_54970</name>
</gene>
<dbReference type="InterPro" id="IPR000700">
    <property type="entry name" value="PAS-assoc_C"/>
</dbReference>
<dbReference type="Pfam" id="PF25487">
    <property type="entry name" value="ETR1_N"/>
    <property type="match status" value="1"/>
</dbReference>
<dbReference type="SUPFAM" id="SSF52172">
    <property type="entry name" value="CheY-like"/>
    <property type="match status" value="1"/>
</dbReference>
<feature type="domain" description="PAC" evidence="11">
    <location>
        <begin position="252"/>
        <end position="305"/>
    </location>
</feature>
<comment type="catalytic activity">
    <reaction evidence="1">
        <text>ATP + protein L-histidine = ADP + protein N-phospho-L-histidine.</text>
        <dbReference type="EC" id="2.7.13.3"/>
    </reaction>
</comment>
<evidence type="ECO:0000259" key="9">
    <source>
        <dbReference type="PROSITE" id="PS50109"/>
    </source>
</evidence>
<sequence length="665" mass="74207">MADHVHTHDDGGGGPLAGLFEVFTPRRQCMNYEADVIWTHLVSDLLIALAYFSIPVALVVFVRRRKDLAFNWMFLLFALFIILCGMTHAFGVWALWQPLYRLDGLVKAATALASVGTAGLLWRLLPQALALPSPEHLRLINRRLEEEVAERKRAEEGLRRAHDEMERRVEEQTRELRVSEASFRQMADAMPQIAWTALPDGYTDYYNRRWYEFTGSPPGRGGDESWLPILHPDDVERSRAAWQEAVRSGTPYEIEYRFRDSRTGAYRWHLGRALPMVDDGGQVVRWFGTSTDIDDQKRTEEALREQDRRKDEFLAMLSHELRNPLAAIRLAVDALDQPGGEGDGAWAREVVERQVALLAHLLDDLLDVSRITRGLVRVRKQLIDAGPVIDQAVEALRPLIEDRKHRLVRPAPRGPLWLEADPVRLEQVLVNLLTNAAKYTPSGGEITLDAERAGDQVVVRVRDTGMGIPPEVLPRIFDLFVQADRTLDRSEGGLGIGLTLVRKLVELHGGSVSASSAGPGRGSEFVVRLPAAEGLPAAPSPPGARSADRPAGRVLIVEDNRDLARGLARHLRLLGREVEVAHDGPGGIEAAHAFRPDVILLDIGLPLLDGFEVARALRREGFRETRIIAITGYGQDEDRQRAKEAGMDHHLTKPVDLETIAELIA</sequence>
<dbReference type="SUPFAM" id="SSF55785">
    <property type="entry name" value="PYP-like sensor domain (PAS domain)"/>
    <property type="match status" value="1"/>
</dbReference>
<dbReference type="InterPro" id="IPR003594">
    <property type="entry name" value="HATPase_dom"/>
</dbReference>
<feature type="domain" description="Histidine kinase" evidence="9">
    <location>
        <begin position="316"/>
        <end position="533"/>
    </location>
</feature>
<dbReference type="Gene3D" id="3.30.565.10">
    <property type="entry name" value="Histidine kinase-like ATPase, C-terminal domain"/>
    <property type="match status" value="1"/>
</dbReference>
<dbReference type="Gene3D" id="3.40.50.2300">
    <property type="match status" value="1"/>
</dbReference>
<dbReference type="AlphaFoldDB" id="A0A518H9S4"/>
<evidence type="ECO:0000256" key="4">
    <source>
        <dbReference type="ARBA" id="ARBA00022679"/>
    </source>
</evidence>
<dbReference type="PROSITE" id="PS50110">
    <property type="entry name" value="RESPONSE_REGULATORY"/>
    <property type="match status" value="1"/>
</dbReference>
<organism evidence="12 13">
    <name type="scientific">Tautonia plasticadhaerens</name>
    <dbReference type="NCBI Taxonomy" id="2527974"/>
    <lineage>
        <taxon>Bacteria</taxon>
        <taxon>Pseudomonadati</taxon>
        <taxon>Planctomycetota</taxon>
        <taxon>Planctomycetia</taxon>
        <taxon>Isosphaerales</taxon>
        <taxon>Isosphaeraceae</taxon>
        <taxon>Tautonia</taxon>
    </lineage>
</organism>
<evidence type="ECO:0000256" key="7">
    <source>
        <dbReference type="SAM" id="Coils"/>
    </source>
</evidence>
<dbReference type="KEGG" id="tpla:ElP_54970"/>
<feature type="modified residue" description="4-aspartylphosphate" evidence="6">
    <location>
        <position position="602"/>
    </location>
</feature>
<dbReference type="SMART" id="SM00448">
    <property type="entry name" value="REC"/>
    <property type="match status" value="1"/>
</dbReference>
<dbReference type="EC" id="2.7.13.3" evidence="2"/>
<dbReference type="InterPro" id="IPR011006">
    <property type="entry name" value="CheY-like_superfamily"/>
</dbReference>
<keyword evidence="8" id="KW-1133">Transmembrane helix</keyword>
<dbReference type="SMART" id="SM00086">
    <property type="entry name" value="PAC"/>
    <property type="match status" value="1"/>
</dbReference>
<keyword evidence="7" id="KW-0175">Coiled coil</keyword>
<dbReference type="SUPFAM" id="SSF55874">
    <property type="entry name" value="ATPase domain of HSP90 chaperone/DNA topoisomerase II/histidine kinase"/>
    <property type="match status" value="1"/>
</dbReference>
<evidence type="ECO:0000256" key="3">
    <source>
        <dbReference type="ARBA" id="ARBA00022553"/>
    </source>
</evidence>
<dbReference type="InterPro" id="IPR001789">
    <property type="entry name" value="Sig_transdc_resp-reg_receiver"/>
</dbReference>
<dbReference type="FunFam" id="3.30.565.10:FF:000006">
    <property type="entry name" value="Sensor histidine kinase WalK"/>
    <property type="match status" value="1"/>
</dbReference>
<evidence type="ECO:0000256" key="1">
    <source>
        <dbReference type="ARBA" id="ARBA00000085"/>
    </source>
</evidence>
<evidence type="ECO:0000313" key="13">
    <source>
        <dbReference type="Proteomes" id="UP000317835"/>
    </source>
</evidence>
<dbReference type="SUPFAM" id="SSF47384">
    <property type="entry name" value="Homodimeric domain of signal transducing histidine kinase"/>
    <property type="match status" value="1"/>
</dbReference>
<dbReference type="Pfam" id="PF00072">
    <property type="entry name" value="Response_reg"/>
    <property type="match status" value="1"/>
</dbReference>
<evidence type="ECO:0000256" key="8">
    <source>
        <dbReference type="SAM" id="Phobius"/>
    </source>
</evidence>
<dbReference type="Pfam" id="PF08447">
    <property type="entry name" value="PAS_3"/>
    <property type="match status" value="1"/>
</dbReference>
<dbReference type="SMART" id="SM00388">
    <property type="entry name" value="HisKA"/>
    <property type="match status" value="1"/>
</dbReference>
<dbReference type="FunFam" id="3.30.450.20:FF:000099">
    <property type="entry name" value="Sensory box sensor histidine kinase"/>
    <property type="match status" value="1"/>
</dbReference>
<dbReference type="Pfam" id="PF00512">
    <property type="entry name" value="HisKA"/>
    <property type="match status" value="1"/>
</dbReference>
<dbReference type="InterPro" id="IPR005467">
    <property type="entry name" value="His_kinase_dom"/>
</dbReference>
<keyword evidence="3 6" id="KW-0597">Phosphoprotein</keyword>
<keyword evidence="5 12" id="KW-0418">Kinase</keyword>
<dbReference type="InterPro" id="IPR000014">
    <property type="entry name" value="PAS"/>
</dbReference>
<dbReference type="CDD" id="cd00082">
    <property type="entry name" value="HisKA"/>
    <property type="match status" value="1"/>
</dbReference>
<accession>A0A518H9S4</accession>
<keyword evidence="4 12" id="KW-0808">Transferase</keyword>
<dbReference type="GO" id="GO:0000155">
    <property type="term" value="F:phosphorelay sensor kinase activity"/>
    <property type="evidence" value="ECO:0007669"/>
    <property type="project" value="InterPro"/>
</dbReference>
<evidence type="ECO:0000256" key="2">
    <source>
        <dbReference type="ARBA" id="ARBA00012438"/>
    </source>
</evidence>
<dbReference type="InterPro" id="IPR001610">
    <property type="entry name" value="PAC"/>
</dbReference>
<dbReference type="CDD" id="cd17580">
    <property type="entry name" value="REC_2_DhkD-like"/>
    <property type="match status" value="1"/>
</dbReference>
<dbReference type="InterPro" id="IPR036890">
    <property type="entry name" value="HATPase_C_sf"/>
</dbReference>
<proteinExistence type="predicted"/>
<evidence type="ECO:0000259" key="10">
    <source>
        <dbReference type="PROSITE" id="PS50110"/>
    </source>
</evidence>
<dbReference type="PROSITE" id="PS50109">
    <property type="entry name" value="HIS_KIN"/>
    <property type="match status" value="1"/>
</dbReference>
<reference evidence="12 13" key="1">
    <citation type="submission" date="2019-02" db="EMBL/GenBank/DDBJ databases">
        <title>Deep-cultivation of Planctomycetes and their phenomic and genomic characterization uncovers novel biology.</title>
        <authorList>
            <person name="Wiegand S."/>
            <person name="Jogler M."/>
            <person name="Boedeker C."/>
            <person name="Pinto D."/>
            <person name="Vollmers J."/>
            <person name="Rivas-Marin E."/>
            <person name="Kohn T."/>
            <person name="Peeters S.H."/>
            <person name="Heuer A."/>
            <person name="Rast P."/>
            <person name="Oberbeckmann S."/>
            <person name="Bunk B."/>
            <person name="Jeske O."/>
            <person name="Meyerdierks A."/>
            <person name="Storesund J.E."/>
            <person name="Kallscheuer N."/>
            <person name="Luecker S."/>
            <person name="Lage O.M."/>
            <person name="Pohl T."/>
            <person name="Merkel B.J."/>
            <person name="Hornburger P."/>
            <person name="Mueller R.-W."/>
            <person name="Bruemmer F."/>
            <person name="Labrenz M."/>
            <person name="Spormann A.M."/>
            <person name="Op den Camp H."/>
            <person name="Overmann J."/>
            <person name="Amann R."/>
            <person name="Jetten M.S.M."/>
            <person name="Mascher T."/>
            <person name="Medema M.H."/>
            <person name="Devos D.P."/>
            <person name="Kaster A.-K."/>
            <person name="Ovreas L."/>
            <person name="Rohde M."/>
            <person name="Galperin M.Y."/>
            <person name="Jogler C."/>
        </authorList>
    </citation>
    <scope>NUCLEOTIDE SEQUENCE [LARGE SCALE GENOMIC DNA]</scope>
    <source>
        <strain evidence="12 13">ElP</strain>
    </source>
</reference>
<keyword evidence="8" id="KW-0812">Transmembrane</keyword>
<dbReference type="InterPro" id="IPR003661">
    <property type="entry name" value="HisK_dim/P_dom"/>
</dbReference>
<evidence type="ECO:0000256" key="6">
    <source>
        <dbReference type="PROSITE-ProRule" id="PRU00169"/>
    </source>
</evidence>
<dbReference type="PANTHER" id="PTHR43547">
    <property type="entry name" value="TWO-COMPONENT HISTIDINE KINASE"/>
    <property type="match status" value="1"/>
</dbReference>
<evidence type="ECO:0000259" key="11">
    <source>
        <dbReference type="PROSITE" id="PS50113"/>
    </source>
</evidence>
<dbReference type="Proteomes" id="UP000317835">
    <property type="component" value="Chromosome"/>
</dbReference>
<dbReference type="Gene3D" id="3.30.450.20">
    <property type="entry name" value="PAS domain"/>
    <property type="match status" value="1"/>
</dbReference>
<dbReference type="EMBL" id="CP036426">
    <property type="protein sequence ID" value="QDV37557.1"/>
    <property type="molecule type" value="Genomic_DNA"/>
</dbReference>
<dbReference type="InterPro" id="IPR004358">
    <property type="entry name" value="Sig_transdc_His_kin-like_C"/>
</dbReference>
<dbReference type="Pfam" id="PF02518">
    <property type="entry name" value="HATPase_c"/>
    <property type="match status" value="1"/>
</dbReference>
<evidence type="ECO:0000256" key="5">
    <source>
        <dbReference type="ARBA" id="ARBA00022777"/>
    </source>
</evidence>
<dbReference type="InterPro" id="IPR013655">
    <property type="entry name" value="PAS_fold_3"/>
</dbReference>
<dbReference type="SMART" id="SM00091">
    <property type="entry name" value="PAS"/>
    <property type="match status" value="1"/>
</dbReference>
<dbReference type="CDD" id="cd00130">
    <property type="entry name" value="PAS"/>
    <property type="match status" value="1"/>
</dbReference>
<feature type="coiled-coil region" evidence="7">
    <location>
        <begin position="137"/>
        <end position="182"/>
    </location>
</feature>
<dbReference type="Gene3D" id="1.10.287.130">
    <property type="match status" value="1"/>
</dbReference>
<dbReference type="PRINTS" id="PR00344">
    <property type="entry name" value="BCTRLSENSOR"/>
</dbReference>
<name>A0A518H9S4_9BACT</name>
<keyword evidence="13" id="KW-1185">Reference proteome</keyword>
<feature type="transmembrane region" description="Helical" evidence="8">
    <location>
        <begin position="37"/>
        <end position="62"/>
    </location>
</feature>
<feature type="transmembrane region" description="Helical" evidence="8">
    <location>
        <begin position="74"/>
        <end position="96"/>
    </location>
</feature>
<dbReference type="PANTHER" id="PTHR43547:SF2">
    <property type="entry name" value="HYBRID SIGNAL TRANSDUCTION HISTIDINE KINASE C"/>
    <property type="match status" value="1"/>
</dbReference>
<dbReference type="InterPro" id="IPR035965">
    <property type="entry name" value="PAS-like_dom_sf"/>
</dbReference>
<dbReference type="InterPro" id="IPR036097">
    <property type="entry name" value="HisK_dim/P_sf"/>
</dbReference>
<evidence type="ECO:0000313" key="12">
    <source>
        <dbReference type="EMBL" id="QDV37557.1"/>
    </source>
</evidence>
<dbReference type="InterPro" id="IPR058544">
    <property type="entry name" value="ETR1_N"/>
</dbReference>
<dbReference type="NCBIfam" id="TIGR00229">
    <property type="entry name" value="sensory_box"/>
    <property type="match status" value="1"/>
</dbReference>
<protein>
    <recommendedName>
        <fullName evidence="2">histidine kinase</fullName>
        <ecNumber evidence="2">2.7.13.3</ecNumber>
    </recommendedName>
</protein>
<dbReference type="SMART" id="SM00387">
    <property type="entry name" value="HATPase_c"/>
    <property type="match status" value="1"/>
</dbReference>
<keyword evidence="8" id="KW-0472">Membrane</keyword>